<evidence type="ECO:0000256" key="1">
    <source>
        <dbReference type="ARBA" id="ARBA00000693"/>
    </source>
</evidence>
<gene>
    <name evidence="10" type="ORF">SAMN05660971_01967</name>
</gene>
<comment type="pathway">
    <text evidence="3 8">Cofactor biosynthesis; tetrahydrofolate biosynthesis; 2-amino-4-hydroxy-6-hydroxymethyl-7,8-dihydropteridine diphosphate from 7,8-dihydroneopterin triphosphate: step 3/4.</text>
</comment>
<protein>
    <recommendedName>
        <fullName evidence="8">7,8-dihydroneopterin aldolase</fullName>
        <ecNumber evidence="8">4.1.2.25</ecNumber>
    </recommendedName>
</protein>
<evidence type="ECO:0000256" key="4">
    <source>
        <dbReference type="ARBA" id="ARBA00005708"/>
    </source>
</evidence>
<dbReference type="AlphaFoldDB" id="A0A1M7F7M6"/>
<comment type="catalytic activity">
    <reaction evidence="2 8">
        <text>7,8-dihydroneopterin = 6-hydroxymethyl-7,8-dihydropterin + glycolaldehyde</text>
        <dbReference type="Rhea" id="RHEA:10540"/>
        <dbReference type="ChEBI" id="CHEBI:17001"/>
        <dbReference type="ChEBI" id="CHEBI:17071"/>
        <dbReference type="ChEBI" id="CHEBI:44841"/>
        <dbReference type="EC" id="4.1.2.25"/>
    </reaction>
</comment>
<sequence>MGGVEDSPAQSDILRRSGNSICRPACTSSTIGSLENFNGDIPMDQVLIEALEVDTVIGVYDWERSITQRLSLDLCLATDIRAAAERDDLSLTLDYDAISRRIGRFANEHDFALVETFAERLAAMLSEEFTIAWLRLTIRKPGAVANARAVGVMIERGSRPEMT</sequence>
<comment type="similarity">
    <text evidence="4 8">Belongs to the DHNA family.</text>
</comment>
<dbReference type="NCBIfam" id="TIGR00526">
    <property type="entry name" value="folB_dom"/>
    <property type="match status" value="1"/>
</dbReference>
<dbReference type="PANTHER" id="PTHR42844">
    <property type="entry name" value="DIHYDRONEOPTERIN ALDOLASE 1-RELATED"/>
    <property type="match status" value="1"/>
</dbReference>
<dbReference type="GO" id="GO:0004150">
    <property type="term" value="F:dihydroneopterin aldolase activity"/>
    <property type="evidence" value="ECO:0007669"/>
    <property type="project" value="UniProtKB-UniRule"/>
</dbReference>
<dbReference type="FunFam" id="3.30.1130.10:FF:000002">
    <property type="entry name" value="7,8-dihydroneopterin aldolase"/>
    <property type="match status" value="1"/>
</dbReference>
<comment type="function">
    <text evidence="8">Catalyzes the conversion of 7,8-dihydroneopterin to 6-hydroxymethyl-7,8-dihydropterin.</text>
</comment>
<evidence type="ECO:0000313" key="10">
    <source>
        <dbReference type="EMBL" id="SHL99985.1"/>
    </source>
</evidence>
<evidence type="ECO:0000256" key="8">
    <source>
        <dbReference type="RuleBase" id="RU362079"/>
    </source>
</evidence>
<dbReference type="InterPro" id="IPR043133">
    <property type="entry name" value="GTP-CH-I_C/QueF"/>
</dbReference>
<dbReference type="EC" id="4.1.2.25" evidence="8"/>
<accession>A0A1M7F7M6</accession>
<evidence type="ECO:0000256" key="6">
    <source>
        <dbReference type="ARBA" id="ARBA00023235"/>
    </source>
</evidence>
<dbReference type="UniPathway" id="UPA00077">
    <property type="reaction ID" value="UER00154"/>
</dbReference>
<keyword evidence="7 8" id="KW-0456">Lyase</keyword>
<feature type="domain" description="Dihydroneopterin aldolase/epimerase" evidence="9">
    <location>
        <begin position="46"/>
        <end position="156"/>
    </location>
</feature>
<evidence type="ECO:0000256" key="3">
    <source>
        <dbReference type="ARBA" id="ARBA00005013"/>
    </source>
</evidence>
<reference evidence="10 11" key="1">
    <citation type="submission" date="2016-11" db="EMBL/GenBank/DDBJ databases">
        <authorList>
            <person name="Jaros S."/>
            <person name="Januszkiewicz K."/>
            <person name="Wedrychowicz H."/>
        </authorList>
    </citation>
    <scope>NUCLEOTIDE SEQUENCE [LARGE SCALE GENOMIC DNA]</scope>
    <source>
        <strain evidence="10 11">DSM 4740</strain>
    </source>
</reference>
<dbReference type="SMART" id="SM00905">
    <property type="entry name" value="FolB"/>
    <property type="match status" value="1"/>
</dbReference>
<dbReference type="SUPFAM" id="SSF55620">
    <property type="entry name" value="Tetrahydrobiopterin biosynthesis enzymes-like"/>
    <property type="match status" value="1"/>
</dbReference>
<dbReference type="GO" id="GO:0046654">
    <property type="term" value="P:tetrahydrofolate biosynthetic process"/>
    <property type="evidence" value="ECO:0007669"/>
    <property type="project" value="UniProtKB-UniRule"/>
</dbReference>
<evidence type="ECO:0000256" key="7">
    <source>
        <dbReference type="ARBA" id="ARBA00023239"/>
    </source>
</evidence>
<evidence type="ECO:0000256" key="2">
    <source>
        <dbReference type="ARBA" id="ARBA00001353"/>
    </source>
</evidence>
<dbReference type="Pfam" id="PF02152">
    <property type="entry name" value="FolB"/>
    <property type="match status" value="1"/>
</dbReference>
<evidence type="ECO:0000259" key="9">
    <source>
        <dbReference type="SMART" id="SM00905"/>
    </source>
</evidence>
<proteinExistence type="inferred from homology"/>
<evidence type="ECO:0000256" key="5">
    <source>
        <dbReference type="ARBA" id="ARBA00022909"/>
    </source>
</evidence>
<dbReference type="InterPro" id="IPR006156">
    <property type="entry name" value="Dihydroneopterin_aldolase"/>
</dbReference>
<dbReference type="CDD" id="cd00534">
    <property type="entry name" value="DHNA_DHNTPE"/>
    <property type="match status" value="1"/>
</dbReference>
<dbReference type="Gene3D" id="3.30.1130.10">
    <property type="match status" value="1"/>
</dbReference>
<dbReference type="GO" id="GO:0005737">
    <property type="term" value="C:cytoplasm"/>
    <property type="evidence" value="ECO:0007669"/>
    <property type="project" value="TreeGrafter"/>
</dbReference>
<name>A0A1M7F7M6_9GAMM</name>
<comment type="catalytic activity">
    <reaction evidence="1">
        <text>7,8-dihydroneopterin = 7,8-dihydromonapterin</text>
        <dbReference type="Rhea" id="RHEA:45328"/>
        <dbReference type="ChEBI" id="CHEBI:17001"/>
        <dbReference type="ChEBI" id="CHEBI:71175"/>
        <dbReference type="EC" id="5.1.99.8"/>
    </reaction>
</comment>
<dbReference type="GO" id="GO:0046656">
    <property type="term" value="P:folic acid biosynthetic process"/>
    <property type="evidence" value="ECO:0007669"/>
    <property type="project" value="UniProtKB-UniRule"/>
</dbReference>
<evidence type="ECO:0000313" key="11">
    <source>
        <dbReference type="Proteomes" id="UP000184123"/>
    </source>
</evidence>
<keyword evidence="6" id="KW-0413">Isomerase</keyword>
<dbReference type="Proteomes" id="UP000184123">
    <property type="component" value="Unassembled WGS sequence"/>
</dbReference>
<dbReference type="NCBIfam" id="TIGR00525">
    <property type="entry name" value="folB"/>
    <property type="match status" value="1"/>
</dbReference>
<keyword evidence="5 8" id="KW-0289">Folate biosynthesis</keyword>
<dbReference type="GO" id="GO:0016853">
    <property type="term" value="F:isomerase activity"/>
    <property type="evidence" value="ECO:0007669"/>
    <property type="project" value="UniProtKB-KW"/>
</dbReference>
<dbReference type="PANTHER" id="PTHR42844:SF1">
    <property type="entry name" value="DIHYDRONEOPTERIN ALDOLASE 1-RELATED"/>
    <property type="match status" value="1"/>
</dbReference>
<dbReference type="EMBL" id="FRCA01000004">
    <property type="protein sequence ID" value="SHL99985.1"/>
    <property type="molecule type" value="Genomic_DNA"/>
</dbReference>
<organism evidence="10 11">
    <name type="scientific">Halomonas cupida</name>
    <dbReference type="NCBI Taxonomy" id="44933"/>
    <lineage>
        <taxon>Bacteria</taxon>
        <taxon>Pseudomonadati</taxon>
        <taxon>Pseudomonadota</taxon>
        <taxon>Gammaproteobacteria</taxon>
        <taxon>Oceanospirillales</taxon>
        <taxon>Halomonadaceae</taxon>
        <taxon>Halomonas</taxon>
    </lineage>
</organism>
<dbReference type="STRING" id="44933.SAMN05660971_01967"/>
<dbReference type="InterPro" id="IPR006157">
    <property type="entry name" value="FolB_dom"/>
</dbReference>